<sequence length="96" mass="10932">MLSTLNFVFAMTLMSPAYPNLAGFILISRRSCWRVQRSYDQDDGSRNSCMIVSLFENVFSETSYNLETVEDSTCSFAIVSITFLMDWIYGADVPFP</sequence>
<evidence type="ECO:0000313" key="2">
    <source>
        <dbReference type="EnsemblMetazoa" id="MESCA009153-PA"/>
    </source>
</evidence>
<protein>
    <submittedName>
        <fullName evidence="2">Uncharacterized protein</fullName>
    </submittedName>
</protein>
<reference evidence="3" key="1">
    <citation type="submission" date="2013-02" db="EMBL/GenBank/DDBJ databases">
        <authorList>
            <person name="Hughes D."/>
        </authorList>
    </citation>
    <scope>NUCLEOTIDE SEQUENCE</scope>
    <source>
        <strain>Durham</strain>
        <strain evidence="3">NC isolate 2 -- Noor lab</strain>
    </source>
</reference>
<evidence type="ECO:0000256" key="1">
    <source>
        <dbReference type="SAM" id="Phobius"/>
    </source>
</evidence>
<reference evidence="2" key="2">
    <citation type="submission" date="2015-06" db="UniProtKB">
        <authorList>
            <consortium name="EnsemblMetazoa"/>
        </authorList>
    </citation>
    <scope>IDENTIFICATION</scope>
</reference>
<keyword evidence="1" id="KW-0812">Transmembrane</keyword>
<dbReference type="HOGENOM" id="CLU_2362127_0_0_1"/>
<dbReference type="AlphaFoldDB" id="T1GZ57"/>
<proteinExistence type="predicted"/>
<dbReference type="EnsemblMetazoa" id="MESCA009153-RA">
    <property type="protein sequence ID" value="MESCA009153-PA"/>
    <property type="gene ID" value="MESCA009153"/>
</dbReference>
<dbReference type="EMBL" id="CAQQ02002807">
    <property type="status" value="NOT_ANNOTATED_CDS"/>
    <property type="molecule type" value="Genomic_DNA"/>
</dbReference>
<organism evidence="2 3">
    <name type="scientific">Megaselia scalaris</name>
    <name type="common">Humpbacked fly</name>
    <name type="synonym">Phora scalaris</name>
    <dbReference type="NCBI Taxonomy" id="36166"/>
    <lineage>
        <taxon>Eukaryota</taxon>
        <taxon>Metazoa</taxon>
        <taxon>Ecdysozoa</taxon>
        <taxon>Arthropoda</taxon>
        <taxon>Hexapoda</taxon>
        <taxon>Insecta</taxon>
        <taxon>Pterygota</taxon>
        <taxon>Neoptera</taxon>
        <taxon>Endopterygota</taxon>
        <taxon>Diptera</taxon>
        <taxon>Brachycera</taxon>
        <taxon>Muscomorpha</taxon>
        <taxon>Platypezoidea</taxon>
        <taxon>Phoridae</taxon>
        <taxon>Megaseliini</taxon>
        <taxon>Megaselia</taxon>
    </lineage>
</organism>
<keyword evidence="3" id="KW-1185">Reference proteome</keyword>
<evidence type="ECO:0000313" key="3">
    <source>
        <dbReference type="Proteomes" id="UP000015102"/>
    </source>
</evidence>
<keyword evidence="1" id="KW-0472">Membrane</keyword>
<feature type="transmembrane region" description="Helical" evidence="1">
    <location>
        <begin position="6"/>
        <end position="27"/>
    </location>
</feature>
<name>T1GZ57_MEGSC</name>
<keyword evidence="1" id="KW-1133">Transmembrane helix</keyword>
<accession>T1GZ57</accession>
<dbReference type="Proteomes" id="UP000015102">
    <property type="component" value="Unassembled WGS sequence"/>
</dbReference>